<protein>
    <recommendedName>
        <fullName evidence="4">Rho termination factor</fullName>
    </recommendedName>
</protein>
<evidence type="ECO:0008006" key="4">
    <source>
        <dbReference type="Google" id="ProtNLM"/>
    </source>
</evidence>
<dbReference type="Proteomes" id="UP000002791">
    <property type="component" value="Chromosome"/>
</dbReference>
<proteinExistence type="predicted"/>
<evidence type="ECO:0000256" key="1">
    <source>
        <dbReference type="SAM" id="MobiDB-lite"/>
    </source>
</evidence>
<evidence type="ECO:0000313" key="2">
    <source>
        <dbReference type="EMBL" id="EHR60254.1"/>
    </source>
</evidence>
<name>H5XDG2_9PSEU</name>
<evidence type="ECO:0000313" key="3">
    <source>
        <dbReference type="Proteomes" id="UP000002791"/>
    </source>
</evidence>
<keyword evidence="3" id="KW-1185">Reference proteome</keyword>
<sequence>MPEKNDLHDKTMGELADTAHREGIPFVAHMSQSELVEAIEQQREANELQPEVQPPLPRQPSDEQATGKPTPAS</sequence>
<reference evidence="2 3" key="1">
    <citation type="submission" date="2011-11" db="EMBL/GenBank/DDBJ databases">
        <title>The Noncontiguous Finished sequence of Saccharomonospora cyanea NA-134.</title>
        <authorList>
            <consortium name="US DOE Joint Genome Institute"/>
            <person name="Lucas S."/>
            <person name="Han J."/>
            <person name="Lapidus A."/>
            <person name="Cheng J.-F."/>
            <person name="Goodwin L."/>
            <person name="Pitluck S."/>
            <person name="Peters L."/>
            <person name="Ovchinnikova G."/>
            <person name="Lu M."/>
            <person name="Detter J.C."/>
            <person name="Han C."/>
            <person name="Tapia R."/>
            <person name="Land M."/>
            <person name="Hauser L."/>
            <person name="Kyrpides N."/>
            <person name="Ivanova N."/>
            <person name="Pagani I."/>
            <person name="Brambilla E.-M."/>
            <person name="Klenk H.-P."/>
            <person name="Woyke T."/>
        </authorList>
    </citation>
    <scope>NUCLEOTIDE SEQUENCE [LARGE SCALE GENOMIC DNA]</scope>
    <source>
        <strain evidence="2 3">NA-134</strain>
    </source>
</reference>
<feature type="region of interest" description="Disordered" evidence="1">
    <location>
        <begin position="39"/>
        <end position="73"/>
    </location>
</feature>
<organism evidence="2 3">
    <name type="scientific">Saccharomonospora cyanea NA-134</name>
    <dbReference type="NCBI Taxonomy" id="882082"/>
    <lineage>
        <taxon>Bacteria</taxon>
        <taxon>Bacillati</taxon>
        <taxon>Actinomycetota</taxon>
        <taxon>Actinomycetes</taxon>
        <taxon>Pseudonocardiales</taxon>
        <taxon>Pseudonocardiaceae</taxon>
        <taxon>Saccharomonospora</taxon>
    </lineage>
</organism>
<dbReference type="OrthoDB" id="3557159at2"/>
<gene>
    <name evidence="2" type="ORF">SaccyDRAFT_1345</name>
</gene>
<dbReference type="HOGENOM" id="CLU_199817_0_0_11"/>
<dbReference type="EMBL" id="CM001440">
    <property type="protein sequence ID" value="EHR60254.1"/>
    <property type="molecule type" value="Genomic_DNA"/>
</dbReference>
<dbReference type="RefSeq" id="WP_005454720.1">
    <property type="nucleotide sequence ID" value="NZ_CM001440.1"/>
</dbReference>
<dbReference type="AlphaFoldDB" id="H5XDG2"/>
<accession>H5XDG2</accession>